<feature type="region of interest" description="Disordered" evidence="7">
    <location>
        <begin position="2307"/>
        <end position="2351"/>
    </location>
</feature>
<organism evidence="9 10">
    <name type="scientific">Sinanodonta woodiana</name>
    <name type="common">Chinese pond mussel</name>
    <name type="synonym">Anodonta woodiana</name>
    <dbReference type="NCBI Taxonomy" id="1069815"/>
    <lineage>
        <taxon>Eukaryota</taxon>
        <taxon>Metazoa</taxon>
        <taxon>Spiralia</taxon>
        <taxon>Lophotrochozoa</taxon>
        <taxon>Mollusca</taxon>
        <taxon>Bivalvia</taxon>
        <taxon>Autobranchia</taxon>
        <taxon>Heteroconchia</taxon>
        <taxon>Palaeoheterodonta</taxon>
        <taxon>Unionida</taxon>
        <taxon>Unionoidea</taxon>
        <taxon>Unionidae</taxon>
        <taxon>Unioninae</taxon>
        <taxon>Sinanodonta</taxon>
    </lineage>
</organism>
<dbReference type="EMBL" id="JBJQND010000019">
    <property type="protein sequence ID" value="KAL3832229.1"/>
    <property type="molecule type" value="Genomic_DNA"/>
</dbReference>
<keyword evidence="4" id="KW-0779">Telomere</keyword>
<evidence type="ECO:0000256" key="7">
    <source>
        <dbReference type="SAM" id="MobiDB-lite"/>
    </source>
</evidence>
<feature type="compositionally biased region" description="Polar residues" evidence="7">
    <location>
        <begin position="1671"/>
        <end position="1681"/>
    </location>
</feature>
<feature type="compositionally biased region" description="Basic and acidic residues" evidence="7">
    <location>
        <begin position="1187"/>
        <end position="1198"/>
    </location>
</feature>
<sequence length="2579" mass="286337">MVAVPGQDVNLAVILSALDSKTSSNEDKLEAYTSCCSHLREDELSLFSLDITKNISKLCLVIKRDILVSSPEVAQAALQVLGICLHDKEIARNLSVTEASEVISGLYQCVQKTDDKTTCTRALWCLGKQSLPEEVIQKQFDSILSSAEQAVEKWNGQSITVDHEVVNTIGRLIEQIPSQMGAHSLRWLVLLLPHVVHSAIKIRERALEVLDSAVPCLQRQQNQQKEVAAHIAGEFKTKIATELNKLFAGHHEIFVLKCWSVLIQLSGEEFHHGSAINHILPIVELGFKSSAAEVKMAAFQAWQQLIDNFATNPRILTDPKRIKLIMQVFKINNAKLELIAMEKLKVWWHFVWLLGSKLSANFDQVAAPLIQFCVGGSKFGSYNAPTTPRRVVHNSKSPVTPQLNLSNTCSQLPMFPALQLKGCEVLAHFLGSLPADVDIPQHTFSLDTLQHDVISGPAFFLKQASLLITSATELIINIGADISDGLLYHIWFSLVAHMKNAIENSTANSDMRDAVTLFLTQFQVIILSRVLPATKIMKMFQAVCCLPRKALCSTAYTISNGEMINGTPALFLTELLLTPTLLQACSTSESYTCLMGTLISCGLGNSTGTLGFLQSVLQLMDQNSQFIENPDLVWHFWSSVVNPLHEHITKTNEVNQGDALEHKFDCLYQSLMFPVTHKLAERLPQATVKTLTKTWSDLYKTFARLSALVTNAEANIVCENMCQRLLENCKKEEKQDGSQTEFLIQVCMVVVGSIDFSSLGTQSTFNLGALSPAKWTKKRLRPLENIHSLAHLLSFLQNRTLQLVSTMEHIYPSKGLKSIPYSVQGMLNILVEVLTMLFTHVTSSSMISSLIGQLSQPISEVFHASAKKTTSKLFNAAFQTKLEKLWLDISTCLQSRYTGGFDSDFLQKISPLLESTFLHPRRQIKNQTLILWNASFSKAPPLTYPESLRPVLMKVKEKNPLVLPGWVNTDVPIIAETPVSQMSQAESQAPAAHIPGMPSPHKIHGSFLNKAVSPNIKKSPAKPTIPFEIRAAASATKKALPFDGLSNDDFVVIKSPPTKRRVLTEHQKEVLQERRVLPAMYNTLEHSMDASLMMPFSTDTQSDTPTPTSDSVIIFGTQIPKKTSSNQVVNESEPIIIDSEKSDVSPNSQENKSQMRQKTVRFADMELSEMSGKSTHNADDSSQCAHSDQRESKTEISSKKSSPSSKHADGFTQAFFSLGDSSFKKSERAFGTTASTEVDDEESPKSSSSGRNIFESLSPLHKSVPQNLLGALENTYESSNSKTGSGEQALREKTSDPLLSWSQKLSELNESPAQRSQSPERKSLMGNRVNSPQKLSTRKQSSQVKSPRRLRQKKEVNENEGNLDKWIIHSPRKELDNKTNSVHVMNTLTVGSVAIVEETQSPKKHGRNGGPGVHQDSNTINETPPKKNVFLHESKNVSNKKLFSSQENVETNVIEDSNLVPGSPVHLPKSGTPVLKLKRLTNEEILHYSPSSRDREGKSCSTSKISNVHSPSQSIEENNHEHDDFSEIKPLEENQNDPIPQSQEFVPSSESDSGNNSKDQADLVISQELMEVDSSSKTSTLSNSESQSLLKIYSETKDKENVEKLNPNSEILFCEIDSQLKLTEKVTEKRETFMETRFIVNGTQENYDPIQHDTMKDPAFISPRPEKSQGDDTLQNTSDGLSESEGHPNVDIKEYDPLEKSTLSENSQKRVRKKKQLTPQKNACTRQEVNKKRQIASPHVKKKFETDNKDSSRSRRRSKCTEDAVVKGKGVNVKTRQQGKKAKSSSPNSVFREGCMKPVLRDSGNEEIEQIINKDDEIKQTKLPSPEQLGERTPENRNSLVPPERKSTTKQKKALAQRRSIVRGKDVLVNEGDYNLDSDSSGDNNPKKSVESTTAEASLTLLKDNDSSKAKEKHDVEGISSSVTSDDEIPLAQIFSEKQRKNKSLCNESMSQNDRDTESLLVVESNCDKQTTNKEEELSVGDGNNNSLIGSSEKGLSESSVKRTCKFKKARVSPMSQRLRSSGVKMRTRDKNVNSVMKISSRRSLSLSLKTNNPKKKEVLEENKEADKEDEKPHEGEKVVTVEKENSLDKETILDAEIKDVSQVTDGILKDDNKLIMMERFEAPSTRHDQNPTDFIINSHVLEETLRKANDSPMDKLVSMVFSDSKLLMGSRCFRNSSGFAKRSILKHSAKKSTGGTLSPQKPVEFHPITITRVLSPTASPSASILKKRRLSGDATVDSASPPAKQRRVSFADPLVEVSDDAIDIVQDEGCRPLSTAIMESKTIPTTDKILVGTSFTLESETPTSLSISKKDIPVSDSCSLTPSSSGRKDLQPTQSQNSYQSTQESQLNNSEPICPDLLTCPENIEKVLPQLTSSIWSRGLGQLVRARNIHTIGDLSALTESEVHNLPIRSPKVATVRKALYGYKLQMDVKRAKMSVGIAQEVSQQEQVKGVVSVQPVEISETPQIEKNKSDFASNMEEVLANTGDLLDEVNRLSQTFKENADNKTDTENTDKTCHLNVEMPQKPHFLAVLTELVQDCSVEAIQKMKTEEIFQMHQHIITLQNHVVSALRMKCSSPSGI</sequence>
<evidence type="ECO:0000256" key="4">
    <source>
        <dbReference type="ARBA" id="ARBA00022895"/>
    </source>
</evidence>
<proteinExistence type="predicted"/>
<feature type="domain" description="Telomere-associated protein Rif1 N-terminal" evidence="8">
    <location>
        <begin position="23"/>
        <end position="365"/>
    </location>
</feature>
<feature type="compositionally biased region" description="Polar residues" evidence="7">
    <location>
        <begin position="1144"/>
        <end position="1157"/>
    </location>
</feature>
<dbReference type="PANTHER" id="PTHR22928:SF3">
    <property type="entry name" value="TELOMERE-ASSOCIATED PROTEIN RIF1"/>
    <property type="match status" value="1"/>
</dbReference>
<comment type="caution">
    <text evidence="9">The sequence shown here is derived from an EMBL/GenBank/DDBJ whole genome shotgun (WGS) entry which is preliminary data.</text>
</comment>
<name>A0ABD3T5M6_SINWO</name>
<feature type="compositionally biased region" description="Basic and acidic residues" evidence="7">
    <location>
        <begin position="2055"/>
        <end position="2084"/>
    </location>
</feature>
<dbReference type="PANTHER" id="PTHR22928">
    <property type="entry name" value="TELOMERE-ASSOCIATED PROTEIN RIF1"/>
    <property type="match status" value="1"/>
</dbReference>
<accession>A0ABD3T5M6</accession>
<feature type="compositionally biased region" description="Basic and acidic residues" evidence="7">
    <location>
        <begin position="1486"/>
        <end position="1498"/>
    </location>
</feature>
<feature type="compositionally biased region" description="Polar residues" evidence="7">
    <location>
        <begin position="1171"/>
        <end position="1186"/>
    </location>
</feature>
<dbReference type="Proteomes" id="UP001634394">
    <property type="component" value="Unassembled WGS sequence"/>
</dbReference>
<dbReference type="InterPro" id="IPR016024">
    <property type="entry name" value="ARM-type_fold"/>
</dbReference>
<feature type="region of interest" description="Disordered" evidence="7">
    <location>
        <begin position="1231"/>
        <end position="1253"/>
    </location>
</feature>
<evidence type="ECO:0000256" key="6">
    <source>
        <dbReference type="ARBA" id="ARBA00023306"/>
    </source>
</evidence>
<evidence type="ECO:0000256" key="3">
    <source>
        <dbReference type="ARBA" id="ARBA00022454"/>
    </source>
</evidence>
<feature type="compositionally biased region" description="Polar residues" evidence="7">
    <location>
        <begin position="2317"/>
        <end position="2351"/>
    </location>
</feature>
<evidence type="ECO:0000313" key="9">
    <source>
        <dbReference type="EMBL" id="KAL3832229.1"/>
    </source>
</evidence>
<keyword evidence="6" id="KW-0131">Cell cycle</keyword>
<feature type="compositionally biased region" description="Basic and acidic residues" evidence="7">
    <location>
        <begin position="1684"/>
        <end position="1699"/>
    </location>
</feature>
<feature type="compositionally biased region" description="Basic and acidic residues" evidence="7">
    <location>
        <begin position="1743"/>
        <end position="1766"/>
    </location>
</feature>
<feature type="compositionally biased region" description="Basic residues" evidence="7">
    <location>
        <begin position="1848"/>
        <end position="1862"/>
    </location>
</feature>
<dbReference type="GO" id="GO:0000781">
    <property type="term" value="C:chromosome, telomeric region"/>
    <property type="evidence" value="ECO:0007669"/>
    <property type="project" value="UniProtKB-SubCell"/>
</dbReference>
<reference evidence="9 10" key="1">
    <citation type="submission" date="2024-11" db="EMBL/GenBank/DDBJ databases">
        <title>Chromosome-level genome assembly of the freshwater bivalve Anodonta woodiana.</title>
        <authorList>
            <person name="Chen X."/>
        </authorList>
    </citation>
    <scope>NUCLEOTIDE SEQUENCE [LARGE SCALE GENOMIC DNA]</scope>
    <source>
        <strain evidence="9">MN2024</strain>
        <tissue evidence="9">Gills</tissue>
    </source>
</reference>
<dbReference type="Gene3D" id="1.25.10.10">
    <property type="entry name" value="Leucine-rich Repeat Variant"/>
    <property type="match status" value="1"/>
</dbReference>
<dbReference type="CDD" id="cd14267">
    <property type="entry name" value="Rif1_CTD_C-II_like"/>
    <property type="match status" value="1"/>
</dbReference>
<feature type="compositionally biased region" description="Basic and acidic residues" evidence="7">
    <location>
        <begin position="1903"/>
        <end position="1917"/>
    </location>
</feature>
<feature type="region of interest" description="Disordered" evidence="7">
    <location>
        <begin position="1169"/>
        <end position="1208"/>
    </location>
</feature>
<evidence type="ECO:0000256" key="1">
    <source>
        <dbReference type="ARBA" id="ARBA00004123"/>
    </source>
</evidence>
<feature type="region of interest" description="Disordered" evidence="7">
    <location>
        <begin position="2044"/>
        <end position="2084"/>
    </location>
</feature>
<dbReference type="InterPro" id="IPR011989">
    <property type="entry name" value="ARM-like"/>
</dbReference>
<feature type="compositionally biased region" description="Polar residues" evidence="7">
    <location>
        <begin position="1328"/>
        <end position="1345"/>
    </location>
</feature>
<dbReference type="GO" id="GO:0005634">
    <property type="term" value="C:nucleus"/>
    <property type="evidence" value="ECO:0007669"/>
    <property type="project" value="UniProtKB-SubCell"/>
</dbReference>
<feature type="compositionally biased region" description="Polar residues" evidence="7">
    <location>
        <begin position="1717"/>
        <end position="1727"/>
    </location>
</feature>
<keyword evidence="3" id="KW-0158">Chromosome</keyword>
<feature type="compositionally biased region" description="Polar residues" evidence="7">
    <location>
        <begin position="1536"/>
        <end position="1558"/>
    </location>
</feature>
<dbReference type="Pfam" id="PF12231">
    <property type="entry name" value="Rif1_N"/>
    <property type="match status" value="1"/>
</dbReference>
<comment type="subcellular location">
    <subcellularLocation>
        <location evidence="2">Chromosome</location>
        <location evidence="2">Telomere</location>
    </subcellularLocation>
    <subcellularLocation>
        <location evidence="1">Nucleus</location>
    </subcellularLocation>
</comment>
<feature type="region of interest" description="Disordered" evidence="7">
    <location>
        <begin position="1399"/>
        <end position="1426"/>
    </location>
</feature>
<keyword evidence="5" id="KW-0539">Nucleus</keyword>
<evidence type="ECO:0000259" key="8">
    <source>
        <dbReference type="Pfam" id="PF12231"/>
    </source>
</evidence>
<feature type="compositionally biased region" description="Polar residues" evidence="7">
    <location>
        <begin position="1499"/>
        <end position="1516"/>
    </location>
</feature>
<feature type="compositionally biased region" description="Basic and acidic residues" evidence="7">
    <location>
        <begin position="1517"/>
        <end position="1532"/>
    </location>
</feature>
<gene>
    <name evidence="9" type="ORF">ACJMK2_023889</name>
</gene>
<feature type="compositionally biased region" description="Polar residues" evidence="7">
    <location>
        <begin position="1306"/>
        <end position="1317"/>
    </location>
</feature>
<feature type="region of interest" description="Disordered" evidence="7">
    <location>
        <begin position="1122"/>
        <end position="1157"/>
    </location>
</feature>
<feature type="region of interest" description="Disordered" evidence="7">
    <location>
        <begin position="1642"/>
        <end position="2001"/>
    </location>
</feature>
<feature type="region of interest" description="Disordered" evidence="7">
    <location>
        <begin position="1486"/>
        <end position="1563"/>
    </location>
</feature>
<dbReference type="SUPFAM" id="SSF48371">
    <property type="entry name" value="ARM repeat"/>
    <property type="match status" value="1"/>
</dbReference>
<feature type="region of interest" description="Disordered" evidence="7">
    <location>
        <begin position="1306"/>
        <end position="1358"/>
    </location>
</feature>
<dbReference type="InterPro" id="IPR022031">
    <property type="entry name" value="Rif1_N"/>
</dbReference>
<keyword evidence="10" id="KW-1185">Reference proteome</keyword>
<protein>
    <recommendedName>
        <fullName evidence="8">Telomere-associated protein Rif1 N-terminal domain-containing protein</fullName>
    </recommendedName>
</protein>
<evidence type="ECO:0000256" key="2">
    <source>
        <dbReference type="ARBA" id="ARBA00004574"/>
    </source>
</evidence>
<evidence type="ECO:0000313" key="10">
    <source>
        <dbReference type="Proteomes" id="UP001634394"/>
    </source>
</evidence>
<evidence type="ECO:0000256" key="5">
    <source>
        <dbReference type="ARBA" id="ARBA00023242"/>
    </source>
</evidence>